<evidence type="ECO:0000256" key="2">
    <source>
        <dbReference type="ARBA" id="ARBA00022840"/>
    </source>
</evidence>
<sequence length="362" mass="42300">MIELSINKLKKYLDSNKIFDDITLNIYDGEKVGIVGDNGCGKTTLLKIICGIYEMTRDDKGSIFITKNASISYLDQMPSYSQDTTVLDVLNKAFDTVKEAEVKMKELESRMREFKDEKLERALKEYNRLQEFYEAHDGYKQDEKLKRICTGLKINEEFLKKDFKILSGGEKTTVVLGKILIENPDILLLDEPTNHLDMESCEWLEGFLKSYKGMVIIVSHDRYFLNKMSERIVAIENGKFESYLGNYDYYKENKESTNVEKQSIDAKEKLSNCGKNSKDMWENQKEQERELRKLKSKAEKMELSILDLEEKIQEIDKDMSECSCDYNKLKDLDCMKRDMEKELEKMISEWENVVELLDGKSK</sequence>
<organism evidence="5 6">
    <name type="scientific">Clostridium neonatale</name>
    <dbReference type="NCBI Taxonomy" id="137838"/>
    <lineage>
        <taxon>Bacteria</taxon>
        <taxon>Bacillati</taxon>
        <taxon>Bacillota</taxon>
        <taxon>Clostridia</taxon>
        <taxon>Eubacteriales</taxon>
        <taxon>Clostridiaceae</taxon>
        <taxon>Clostridium</taxon>
    </lineage>
</organism>
<dbReference type="PROSITE" id="PS50893">
    <property type="entry name" value="ABC_TRANSPORTER_2"/>
    <property type="match status" value="1"/>
</dbReference>
<feature type="coiled-coil region" evidence="3">
    <location>
        <begin position="284"/>
        <end position="349"/>
    </location>
</feature>
<dbReference type="InterPro" id="IPR003439">
    <property type="entry name" value="ABC_transporter-like_ATP-bd"/>
</dbReference>
<dbReference type="Gene3D" id="3.40.50.300">
    <property type="entry name" value="P-loop containing nucleotide triphosphate hydrolases"/>
    <property type="match status" value="1"/>
</dbReference>
<dbReference type="SMART" id="SM00382">
    <property type="entry name" value="AAA"/>
    <property type="match status" value="1"/>
</dbReference>
<evidence type="ECO:0000256" key="1">
    <source>
        <dbReference type="ARBA" id="ARBA00022741"/>
    </source>
</evidence>
<keyword evidence="3" id="KW-0175">Coiled coil</keyword>
<dbReference type="PANTHER" id="PTHR42855:SF2">
    <property type="entry name" value="DRUG RESISTANCE ABC TRANSPORTER,ATP-BINDING PROTEIN"/>
    <property type="match status" value="1"/>
</dbReference>
<dbReference type="SUPFAM" id="SSF52540">
    <property type="entry name" value="P-loop containing nucleoside triphosphate hydrolases"/>
    <property type="match status" value="1"/>
</dbReference>
<dbReference type="InterPro" id="IPR027417">
    <property type="entry name" value="P-loop_NTPase"/>
</dbReference>
<feature type="domain" description="ABC transporter" evidence="4">
    <location>
        <begin position="4"/>
        <end position="262"/>
    </location>
</feature>
<dbReference type="GO" id="GO:0005524">
    <property type="term" value="F:ATP binding"/>
    <property type="evidence" value="ECO:0007669"/>
    <property type="project" value="UniProtKB-KW"/>
</dbReference>
<reference evidence="5" key="1">
    <citation type="submission" date="2022-10" db="EMBL/GenBank/DDBJ databases">
        <authorList>
            <person name="Aires J."/>
            <person name="Mesa V."/>
        </authorList>
    </citation>
    <scope>NUCLEOTIDE SEQUENCE</scope>
    <source>
        <strain evidence="5">Clostridium neonatale JD116</strain>
    </source>
</reference>
<name>A0AAD1YLG3_9CLOT</name>
<dbReference type="PANTHER" id="PTHR42855">
    <property type="entry name" value="ABC TRANSPORTER ATP-BINDING SUBUNIT"/>
    <property type="match status" value="1"/>
</dbReference>
<dbReference type="GO" id="GO:0016887">
    <property type="term" value="F:ATP hydrolysis activity"/>
    <property type="evidence" value="ECO:0007669"/>
    <property type="project" value="InterPro"/>
</dbReference>
<feature type="coiled-coil region" evidence="3">
    <location>
        <begin position="90"/>
        <end position="117"/>
    </location>
</feature>
<evidence type="ECO:0000256" key="3">
    <source>
        <dbReference type="SAM" id="Coils"/>
    </source>
</evidence>
<dbReference type="AlphaFoldDB" id="A0AAD1YLG3"/>
<dbReference type="Pfam" id="PF00005">
    <property type="entry name" value="ABC_tran"/>
    <property type="match status" value="1"/>
</dbReference>
<dbReference type="InterPro" id="IPR051309">
    <property type="entry name" value="ABCF_ATPase"/>
</dbReference>
<keyword evidence="1" id="KW-0547">Nucleotide-binding</keyword>
<evidence type="ECO:0000259" key="4">
    <source>
        <dbReference type="PROSITE" id="PS50893"/>
    </source>
</evidence>
<dbReference type="RefSeq" id="WP_230131907.1">
    <property type="nucleotide sequence ID" value="NZ_CAKJVD010000011.1"/>
</dbReference>
<dbReference type="InterPro" id="IPR003593">
    <property type="entry name" value="AAA+_ATPase"/>
</dbReference>
<proteinExistence type="predicted"/>
<dbReference type="Proteomes" id="UP001189143">
    <property type="component" value="Unassembled WGS sequence"/>
</dbReference>
<gene>
    <name evidence="5" type="ORF">CNEO2_70100</name>
</gene>
<accession>A0AAD1YLG3</accession>
<dbReference type="FunFam" id="3.40.50.300:FF:000011">
    <property type="entry name" value="Putative ABC transporter ATP-binding component"/>
    <property type="match status" value="1"/>
</dbReference>
<comment type="caution">
    <text evidence="5">The sequence shown here is derived from an EMBL/GenBank/DDBJ whole genome shotgun (WGS) entry which is preliminary data.</text>
</comment>
<keyword evidence="2" id="KW-0067">ATP-binding</keyword>
<evidence type="ECO:0000313" key="5">
    <source>
        <dbReference type="EMBL" id="CAI3687143.1"/>
    </source>
</evidence>
<dbReference type="EMBL" id="CAMTCP010000281">
    <property type="protein sequence ID" value="CAI3687143.1"/>
    <property type="molecule type" value="Genomic_DNA"/>
</dbReference>
<evidence type="ECO:0000313" key="6">
    <source>
        <dbReference type="Proteomes" id="UP001189143"/>
    </source>
</evidence>
<dbReference type="CDD" id="cd03221">
    <property type="entry name" value="ABCF_EF-3"/>
    <property type="match status" value="1"/>
</dbReference>
<protein>
    <recommendedName>
        <fullName evidence="4">ABC transporter domain-containing protein</fullName>
    </recommendedName>
</protein>